<comment type="caution">
    <text evidence="1">The sequence shown here is derived from an EMBL/GenBank/DDBJ whole genome shotgun (WGS) entry which is preliminary data.</text>
</comment>
<dbReference type="STRING" id="1280952.HJA_01405"/>
<dbReference type="EMBL" id="ARYJ01000001">
    <property type="protein sequence ID" value="KCZ91153.1"/>
    <property type="molecule type" value="Genomic_DNA"/>
</dbReference>
<organism evidence="1 2">
    <name type="scientific">Hyphomonas jannaschiana VP2</name>
    <dbReference type="NCBI Taxonomy" id="1280952"/>
    <lineage>
        <taxon>Bacteria</taxon>
        <taxon>Pseudomonadati</taxon>
        <taxon>Pseudomonadota</taxon>
        <taxon>Alphaproteobacteria</taxon>
        <taxon>Hyphomonadales</taxon>
        <taxon>Hyphomonadaceae</taxon>
        <taxon>Hyphomonas</taxon>
    </lineage>
</organism>
<sequence>MSYVDGVVAAVPEANKDAYIEHARQAAAIFREYGAIAVAECWGDDVPEGKINSMHTAVQRKDGEAIVFSWTIWPSREIRDAGWARMMEDSRMADQEMPFDGSRMIFGGFNMVLDA</sequence>
<dbReference type="AlphaFoldDB" id="A0A059FL12"/>
<reference evidence="1 2" key="1">
    <citation type="journal article" date="2014" name="Antonie Van Leeuwenhoek">
        <title>Hyphomonas beringensis sp. nov. and Hyphomonas chukchiensis sp. nov., isolated from surface seawater of the Bering Sea and Chukchi Sea.</title>
        <authorList>
            <person name="Li C."/>
            <person name="Lai Q."/>
            <person name="Li G."/>
            <person name="Dong C."/>
            <person name="Wang J."/>
            <person name="Liao Y."/>
            <person name="Shao Z."/>
        </authorList>
    </citation>
    <scope>NUCLEOTIDE SEQUENCE [LARGE SCALE GENOMIC DNA]</scope>
    <source>
        <strain evidence="1 2">VP2</strain>
    </source>
</reference>
<dbReference type="eggNOG" id="COG5507">
    <property type="taxonomic scope" value="Bacteria"/>
</dbReference>
<dbReference type="Pfam" id="PF07237">
    <property type="entry name" value="DUF1428"/>
    <property type="match status" value="1"/>
</dbReference>
<dbReference type="Proteomes" id="UP000024816">
    <property type="component" value="Unassembled WGS sequence"/>
</dbReference>
<name>A0A059FL12_9PROT</name>
<dbReference type="InterPro" id="IPR011008">
    <property type="entry name" value="Dimeric_a/b-barrel"/>
</dbReference>
<evidence type="ECO:0000313" key="1">
    <source>
        <dbReference type="EMBL" id="KCZ91153.1"/>
    </source>
</evidence>
<keyword evidence="2" id="KW-1185">Reference proteome</keyword>
<protein>
    <recommendedName>
        <fullName evidence="3">RNA signal recognition particle 4.5S RNA</fullName>
    </recommendedName>
</protein>
<dbReference type="InterPro" id="IPR009874">
    <property type="entry name" value="DUF1428"/>
</dbReference>
<accession>A0A059FL12</accession>
<dbReference type="PATRIC" id="fig|1280952.3.peg.285"/>
<evidence type="ECO:0000313" key="2">
    <source>
        <dbReference type="Proteomes" id="UP000024816"/>
    </source>
</evidence>
<dbReference type="OrthoDB" id="9792392at2"/>
<proteinExistence type="predicted"/>
<dbReference type="PIRSF" id="PIRSF007028">
    <property type="entry name" value="UCP007028"/>
    <property type="match status" value="1"/>
</dbReference>
<evidence type="ECO:0008006" key="3">
    <source>
        <dbReference type="Google" id="ProtNLM"/>
    </source>
</evidence>
<dbReference type="RefSeq" id="WP_035577265.1">
    <property type="nucleotide sequence ID" value="NZ_ARYJ01000001.1"/>
</dbReference>
<gene>
    <name evidence="1" type="ORF">HJA_01405</name>
</gene>
<dbReference type="Gene3D" id="3.30.70.100">
    <property type="match status" value="1"/>
</dbReference>
<dbReference type="SUPFAM" id="SSF54909">
    <property type="entry name" value="Dimeric alpha+beta barrel"/>
    <property type="match status" value="1"/>
</dbReference>